<dbReference type="PROSITE" id="PS50942">
    <property type="entry name" value="ENTH"/>
    <property type="match status" value="1"/>
</dbReference>
<evidence type="ECO:0000256" key="1">
    <source>
        <dbReference type="ARBA" id="ARBA00004132"/>
    </source>
</evidence>
<dbReference type="GO" id="GO:0030125">
    <property type="term" value="C:clathrin vesicle coat"/>
    <property type="evidence" value="ECO:0007669"/>
    <property type="project" value="TreeGrafter"/>
</dbReference>
<dbReference type="Proteomes" id="UP000823388">
    <property type="component" value="Chromosome 7N"/>
</dbReference>
<evidence type="ECO:0000256" key="5">
    <source>
        <dbReference type="ARBA" id="ARBA00023329"/>
    </source>
</evidence>
<dbReference type="GO" id="GO:0030276">
    <property type="term" value="F:clathrin binding"/>
    <property type="evidence" value="ECO:0007669"/>
    <property type="project" value="TreeGrafter"/>
</dbReference>
<comment type="similarity">
    <text evidence="3">Belongs to the epsin family.</text>
</comment>
<gene>
    <name evidence="8" type="ORF">PVAP13_7NG319100</name>
</gene>
<accession>A0A8T0Q557</accession>
<dbReference type="InterPro" id="IPR008942">
    <property type="entry name" value="ENTH_VHS"/>
</dbReference>
<comment type="caution">
    <text evidence="8">The sequence shown here is derived from an EMBL/GenBank/DDBJ whole genome shotgun (WGS) entry which is preliminary data.</text>
</comment>
<dbReference type="GO" id="GO:0005543">
    <property type="term" value="F:phospholipid binding"/>
    <property type="evidence" value="ECO:0007669"/>
    <property type="project" value="TreeGrafter"/>
</dbReference>
<keyword evidence="4" id="KW-0333">Golgi apparatus</keyword>
<feature type="region of interest" description="Disordered" evidence="6">
    <location>
        <begin position="428"/>
        <end position="454"/>
    </location>
</feature>
<evidence type="ECO:0000313" key="8">
    <source>
        <dbReference type="EMBL" id="KAG2568475.1"/>
    </source>
</evidence>
<feature type="region of interest" description="Disordered" evidence="6">
    <location>
        <begin position="344"/>
        <end position="369"/>
    </location>
</feature>
<keyword evidence="5" id="KW-0968">Cytoplasmic vesicle</keyword>
<evidence type="ECO:0000256" key="3">
    <source>
        <dbReference type="ARBA" id="ARBA00010130"/>
    </source>
</evidence>
<dbReference type="FunFam" id="1.25.40.90:FF:000006">
    <property type="entry name" value="Clathrin interactor 1"/>
    <property type="match status" value="1"/>
</dbReference>
<dbReference type="GO" id="GO:0005886">
    <property type="term" value="C:plasma membrane"/>
    <property type="evidence" value="ECO:0007669"/>
    <property type="project" value="TreeGrafter"/>
</dbReference>
<dbReference type="PANTHER" id="PTHR12276:SF45">
    <property type="entry name" value="CLATHRIN INTERACTOR 1"/>
    <property type="match status" value="1"/>
</dbReference>
<evidence type="ECO:0000256" key="4">
    <source>
        <dbReference type="ARBA" id="ARBA00023034"/>
    </source>
</evidence>
<dbReference type="PANTHER" id="PTHR12276">
    <property type="entry name" value="EPSIN/ENT-RELATED"/>
    <property type="match status" value="1"/>
</dbReference>
<dbReference type="GO" id="GO:0005794">
    <property type="term" value="C:Golgi apparatus"/>
    <property type="evidence" value="ECO:0007669"/>
    <property type="project" value="UniProtKB-SubCell"/>
</dbReference>
<dbReference type="GO" id="GO:0005768">
    <property type="term" value="C:endosome"/>
    <property type="evidence" value="ECO:0007669"/>
    <property type="project" value="TreeGrafter"/>
</dbReference>
<reference evidence="8" key="1">
    <citation type="submission" date="2020-05" db="EMBL/GenBank/DDBJ databases">
        <title>WGS assembly of Panicum virgatum.</title>
        <authorList>
            <person name="Lovell J.T."/>
            <person name="Jenkins J."/>
            <person name="Shu S."/>
            <person name="Juenger T.E."/>
            <person name="Schmutz J."/>
        </authorList>
    </citation>
    <scope>NUCLEOTIDE SEQUENCE</scope>
    <source>
        <strain evidence="8">AP13</strain>
    </source>
</reference>
<feature type="compositionally biased region" description="Basic and acidic residues" evidence="6">
    <location>
        <begin position="199"/>
        <end position="211"/>
    </location>
</feature>
<feature type="domain" description="ENTH" evidence="7">
    <location>
        <begin position="20"/>
        <end position="152"/>
    </location>
</feature>
<dbReference type="AlphaFoldDB" id="A0A8T0Q557"/>
<dbReference type="SUPFAM" id="SSF48464">
    <property type="entry name" value="ENTH/VHS domain"/>
    <property type="match status" value="1"/>
</dbReference>
<dbReference type="CDD" id="cd03571">
    <property type="entry name" value="ENTH"/>
    <property type="match status" value="1"/>
</dbReference>
<dbReference type="GO" id="GO:0006897">
    <property type="term" value="P:endocytosis"/>
    <property type="evidence" value="ECO:0007669"/>
    <property type="project" value="TreeGrafter"/>
</dbReference>
<proteinExistence type="inferred from homology"/>
<dbReference type="Gene3D" id="1.25.40.90">
    <property type="match status" value="1"/>
</dbReference>
<keyword evidence="9" id="KW-1185">Reference proteome</keyword>
<comment type="subcellular location">
    <subcellularLocation>
        <location evidence="1">Cytoplasmic vesicle</location>
        <location evidence="1">Clathrin-coated vesicle</location>
    </subcellularLocation>
    <subcellularLocation>
        <location evidence="2">Golgi apparatus</location>
    </subcellularLocation>
</comment>
<name>A0A8T0Q557_PANVG</name>
<evidence type="ECO:0000256" key="2">
    <source>
        <dbReference type="ARBA" id="ARBA00004555"/>
    </source>
</evidence>
<feature type="compositionally biased region" description="Polar residues" evidence="6">
    <location>
        <begin position="432"/>
        <end position="444"/>
    </location>
</feature>
<protein>
    <recommendedName>
        <fullName evidence="7">ENTH domain-containing protein</fullName>
    </recommendedName>
</protein>
<dbReference type="SMART" id="SM00273">
    <property type="entry name" value="ENTH"/>
    <property type="match status" value="1"/>
</dbReference>
<feature type="region of interest" description="Disordered" evidence="6">
    <location>
        <begin position="199"/>
        <end position="220"/>
    </location>
</feature>
<dbReference type="Pfam" id="PF01417">
    <property type="entry name" value="ENTH"/>
    <property type="match status" value="1"/>
</dbReference>
<dbReference type="EMBL" id="CM029050">
    <property type="protein sequence ID" value="KAG2568475.1"/>
    <property type="molecule type" value="Genomic_DNA"/>
</dbReference>
<evidence type="ECO:0000313" key="9">
    <source>
        <dbReference type="Proteomes" id="UP000823388"/>
    </source>
</evidence>
<feature type="compositionally biased region" description="Polar residues" evidence="6">
    <location>
        <begin position="358"/>
        <end position="369"/>
    </location>
</feature>
<dbReference type="InterPro" id="IPR013809">
    <property type="entry name" value="ENTH"/>
</dbReference>
<sequence>MDFMKVFDQTVREIKREVNLKVLKVPEIEQKVLDATSDEPWGPHGSALSELAHATKKFAECQMVMNVLWTRLGERGANWRHVYKALTIIEYLIANGSERAVDDILDHYSKISVLSSFEYVEPNGKDAGINVRKKVETIVGILNDKERIKAVRDKASSNRDKYIGLSSTGITYKSSSPSFGSNYSSGERYGSFSGTREADSFGDSYRDKDPVKTSTSKTGKAAAKSTEVDLFGPNLMDDFIDASAATDSAVEPQVDLFADADFQSATTSTETTANIDVQGNVDLFAEKTSLAAAFPPQTGFIPPPSSGVSSEVNTSISKNAAPEPFDPFGAIPLNSFDGSDPFGGFSSTGSSAIPPPTHSSTGNISTSGQNLQAASDFGAFVSNNEEAAKDPFDLSSTVNVRKTPLAAPKTDVSDFGAFVSSNEEAAKDPFDLSSSSNLGRTDQTPLAAPNPSAKKENFQVKSGIWADSLSRGLIDLNITAPKKVNLADIGIVGGLGDGSDEKAMPSWTMGTTSGLGMGIPPSTQAGGIESLANYNKHQFGFK</sequence>
<evidence type="ECO:0000256" key="6">
    <source>
        <dbReference type="SAM" id="MobiDB-lite"/>
    </source>
</evidence>
<organism evidence="8 9">
    <name type="scientific">Panicum virgatum</name>
    <name type="common">Blackwell switchgrass</name>
    <dbReference type="NCBI Taxonomy" id="38727"/>
    <lineage>
        <taxon>Eukaryota</taxon>
        <taxon>Viridiplantae</taxon>
        <taxon>Streptophyta</taxon>
        <taxon>Embryophyta</taxon>
        <taxon>Tracheophyta</taxon>
        <taxon>Spermatophyta</taxon>
        <taxon>Magnoliopsida</taxon>
        <taxon>Liliopsida</taxon>
        <taxon>Poales</taxon>
        <taxon>Poaceae</taxon>
        <taxon>PACMAD clade</taxon>
        <taxon>Panicoideae</taxon>
        <taxon>Panicodae</taxon>
        <taxon>Paniceae</taxon>
        <taxon>Panicinae</taxon>
        <taxon>Panicum</taxon>
        <taxon>Panicum sect. Hiantes</taxon>
    </lineage>
</organism>
<evidence type="ECO:0000259" key="7">
    <source>
        <dbReference type="PROSITE" id="PS50942"/>
    </source>
</evidence>